<feature type="transmembrane region" description="Helical" evidence="1">
    <location>
        <begin position="345"/>
        <end position="361"/>
    </location>
</feature>
<dbReference type="InterPro" id="IPR011853">
    <property type="entry name" value="TRAP_DctM-Dct_fused"/>
</dbReference>
<organism evidence="3 4">
    <name type="scientific">Pelotomaculum schinkii</name>
    <dbReference type="NCBI Taxonomy" id="78350"/>
    <lineage>
        <taxon>Bacteria</taxon>
        <taxon>Bacillati</taxon>
        <taxon>Bacillota</taxon>
        <taxon>Clostridia</taxon>
        <taxon>Eubacteriales</taxon>
        <taxon>Desulfotomaculaceae</taxon>
        <taxon>Pelotomaculum</taxon>
    </lineage>
</organism>
<sequence length="632" mass="66661">MVTLTTWNEFWHDRPVYQRVGAIIGVILSLFHIYTSLFGCLDVLAQRTIHLGLGLALVFLVYSRGEKKAGVSWIDLLLLIALAAVVAYLFAFYDWVTAERFTMISSLSWYEIILAIAAIILVLESTRRVVGNGLAGIGVVFLLYPFVAPYLPGVLYSTPSHWTAVLDFNYLSLGGIFGIPLGVSATDIALFIIFGAILVRSGGSFLISNVASAFSGRSVGGPAKVAVVASSLMGTISGSATANVATIGSVTIPMMKKAGYKDSFAAAVEAVSSTGGQIMPPIMGAAAFVMSAFSGIAYSDIIIYAIFPAVLYYLSLFVTVDLEARRLKLSGSKPEMTIKETMKNFGHMIIPILVLVYLLLVGYTPRLAGGLGIVTALVACQLRPSTRLNLPTILSALESGAMGMLVVIVSCATAGIIVGSVDLTGLGQRLGAAFISLAGGNLLIGLFLAMLIAMLLGMGLPTTPAYIIQVATVIPALIALGLPPIAAHMFAFYYSCLSLITPPVAAASYTASAIAGSDGWKTGWVAARLGLVAYIVPFMFAYDQSLLLLGSAGNVIVSVITACMGVFCLAVSCEGYFKRDLNLPERIVAGIAAILLIVPSWWLSSIGMVLMAGVLLAAVYAPARDCAKRDKY</sequence>
<feature type="transmembrane region" description="Helical" evidence="1">
    <location>
        <begin position="430"/>
        <end position="453"/>
    </location>
</feature>
<feature type="transmembrane region" description="Helical" evidence="1">
    <location>
        <begin position="20"/>
        <end position="38"/>
    </location>
</feature>
<protein>
    <submittedName>
        <fullName evidence="3">Sialic acid TRAP transporter permease protein SiaT</fullName>
    </submittedName>
</protein>
<evidence type="ECO:0000259" key="2">
    <source>
        <dbReference type="Pfam" id="PF06808"/>
    </source>
</evidence>
<keyword evidence="1" id="KW-1133">Transmembrane helix</keyword>
<dbReference type="Pfam" id="PF06808">
    <property type="entry name" value="DctM"/>
    <property type="match status" value="1"/>
</dbReference>
<feature type="transmembrane region" description="Helical" evidence="1">
    <location>
        <begin position="548"/>
        <end position="571"/>
    </location>
</feature>
<dbReference type="PANTHER" id="PTHR43849:SF2">
    <property type="entry name" value="BLL3936 PROTEIN"/>
    <property type="match status" value="1"/>
</dbReference>
<dbReference type="AlphaFoldDB" id="A0A4Y7REP6"/>
<dbReference type="PANTHER" id="PTHR43849">
    <property type="entry name" value="BLL3936 PROTEIN"/>
    <property type="match status" value="1"/>
</dbReference>
<feature type="transmembrane region" description="Helical" evidence="1">
    <location>
        <begin position="302"/>
        <end position="324"/>
    </location>
</feature>
<accession>A0A4Y7REP6</accession>
<name>A0A4Y7REP6_9FIRM</name>
<feature type="transmembrane region" description="Helical" evidence="1">
    <location>
        <begin position="74"/>
        <end position="95"/>
    </location>
</feature>
<feature type="transmembrane region" description="Helical" evidence="1">
    <location>
        <begin position="396"/>
        <end position="418"/>
    </location>
</feature>
<dbReference type="Proteomes" id="UP000298324">
    <property type="component" value="Unassembled WGS sequence"/>
</dbReference>
<feature type="transmembrane region" description="Helical" evidence="1">
    <location>
        <begin position="606"/>
        <end position="623"/>
    </location>
</feature>
<feature type="transmembrane region" description="Helical" evidence="1">
    <location>
        <begin position="523"/>
        <end position="542"/>
    </location>
</feature>
<feature type="domain" description="TRAP C4-dicarboxylate transport system permease DctM subunit" evidence="2">
    <location>
        <begin position="119"/>
        <end position="551"/>
    </location>
</feature>
<feature type="transmembrane region" description="Helical" evidence="1">
    <location>
        <begin position="44"/>
        <end position="62"/>
    </location>
</feature>
<keyword evidence="1" id="KW-0812">Transmembrane</keyword>
<feature type="transmembrane region" description="Helical" evidence="1">
    <location>
        <begin position="130"/>
        <end position="151"/>
    </location>
</feature>
<dbReference type="EMBL" id="QFGA01000001">
    <property type="protein sequence ID" value="TEB07276.1"/>
    <property type="molecule type" value="Genomic_DNA"/>
</dbReference>
<evidence type="ECO:0000313" key="3">
    <source>
        <dbReference type="EMBL" id="TEB07276.1"/>
    </source>
</evidence>
<dbReference type="NCBIfam" id="TIGR02123">
    <property type="entry name" value="TRAP_fused"/>
    <property type="match status" value="1"/>
</dbReference>
<keyword evidence="1" id="KW-0472">Membrane</keyword>
<feature type="transmembrane region" description="Helical" evidence="1">
    <location>
        <begin position="101"/>
        <end position="123"/>
    </location>
</feature>
<feature type="transmembrane region" description="Helical" evidence="1">
    <location>
        <begin position="171"/>
        <end position="199"/>
    </location>
</feature>
<dbReference type="InterPro" id="IPR010656">
    <property type="entry name" value="DctM"/>
</dbReference>
<comment type="caution">
    <text evidence="3">The sequence shown here is derived from an EMBL/GenBank/DDBJ whole genome shotgun (WGS) entry which is preliminary data.</text>
</comment>
<feature type="transmembrane region" description="Helical" evidence="1">
    <location>
        <begin position="492"/>
        <end position="511"/>
    </location>
</feature>
<gene>
    <name evidence="3" type="primary">siaT_1</name>
    <name evidence="3" type="ORF">Psch_00823</name>
</gene>
<proteinExistence type="predicted"/>
<evidence type="ECO:0000256" key="1">
    <source>
        <dbReference type="SAM" id="Phobius"/>
    </source>
</evidence>
<evidence type="ECO:0000313" key="4">
    <source>
        <dbReference type="Proteomes" id="UP000298324"/>
    </source>
</evidence>
<feature type="transmembrane region" description="Helical" evidence="1">
    <location>
        <begin position="465"/>
        <end position="486"/>
    </location>
</feature>
<keyword evidence="4" id="KW-1185">Reference proteome</keyword>
<reference evidence="3 4" key="1">
    <citation type="journal article" date="2018" name="Environ. Microbiol.">
        <title>Novel energy conservation strategies and behaviour of Pelotomaculum schinkii driving syntrophic propionate catabolism.</title>
        <authorList>
            <person name="Hidalgo-Ahumada C.A.P."/>
            <person name="Nobu M.K."/>
            <person name="Narihiro T."/>
            <person name="Tamaki H."/>
            <person name="Liu W.T."/>
            <person name="Kamagata Y."/>
            <person name="Stams A.J.M."/>
            <person name="Imachi H."/>
            <person name="Sousa D.Z."/>
        </authorList>
    </citation>
    <scope>NUCLEOTIDE SEQUENCE [LARGE SCALE GENOMIC DNA]</scope>
    <source>
        <strain evidence="3 4">HH</strain>
    </source>
</reference>
<dbReference type="RefSeq" id="WP_190239216.1">
    <property type="nucleotide sequence ID" value="NZ_QFGA01000001.1"/>
</dbReference>